<dbReference type="EC" id="3.4.11.5" evidence="8 10"/>
<dbReference type="InterPro" id="IPR005944">
    <property type="entry name" value="Pro_iminopeptidase"/>
</dbReference>
<name>A0A1H7R207_9NOCA</name>
<dbReference type="PRINTS" id="PR00793">
    <property type="entry name" value="PROAMNOPTASE"/>
</dbReference>
<evidence type="ECO:0000313" key="12">
    <source>
        <dbReference type="EMBL" id="SEL54203.1"/>
    </source>
</evidence>
<evidence type="ECO:0000256" key="6">
    <source>
        <dbReference type="ARBA" id="ARBA00022670"/>
    </source>
</evidence>
<dbReference type="GO" id="GO:0005737">
    <property type="term" value="C:cytoplasm"/>
    <property type="evidence" value="ECO:0007669"/>
    <property type="project" value="UniProtKB-SubCell"/>
</dbReference>
<comment type="subcellular location">
    <subcellularLocation>
        <location evidence="2 8">Cytoplasm</location>
    </subcellularLocation>
</comment>
<comment type="similarity">
    <text evidence="3 8 10">Belongs to the peptidase S33 family.</text>
</comment>
<dbReference type="EMBL" id="FOAW01000010">
    <property type="protein sequence ID" value="SEL54203.1"/>
    <property type="molecule type" value="Genomic_DNA"/>
</dbReference>
<reference evidence="13" key="1">
    <citation type="submission" date="2016-10" db="EMBL/GenBank/DDBJ databases">
        <authorList>
            <person name="Varghese N."/>
            <person name="Submissions S."/>
        </authorList>
    </citation>
    <scope>NUCLEOTIDE SEQUENCE [LARGE SCALE GENOMIC DNA]</scope>
    <source>
        <strain evidence="13">DSM 44675</strain>
    </source>
</reference>
<dbReference type="InterPro" id="IPR002410">
    <property type="entry name" value="Peptidase_S33"/>
</dbReference>
<dbReference type="NCBIfam" id="TIGR01249">
    <property type="entry name" value="pro_imino_pep_1"/>
    <property type="match status" value="1"/>
</dbReference>
<keyword evidence="13" id="KW-1185">Reference proteome</keyword>
<evidence type="ECO:0000256" key="7">
    <source>
        <dbReference type="ARBA" id="ARBA00022801"/>
    </source>
</evidence>
<proteinExistence type="inferred from homology"/>
<evidence type="ECO:0000313" key="13">
    <source>
        <dbReference type="Proteomes" id="UP000198677"/>
    </source>
</evidence>
<organism evidence="12 13">
    <name type="scientific">Rhodococcus maanshanensis</name>
    <dbReference type="NCBI Taxonomy" id="183556"/>
    <lineage>
        <taxon>Bacteria</taxon>
        <taxon>Bacillati</taxon>
        <taxon>Actinomycetota</taxon>
        <taxon>Actinomycetes</taxon>
        <taxon>Mycobacteriales</taxon>
        <taxon>Nocardiaceae</taxon>
        <taxon>Rhodococcus</taxon>
    </lineage>
</organism>
<evidence type="ECO:0000259" key="11">
    <source>
        <dbReference type="Pfam" id="PF00561"/>
    </source>
</evidence>
<dbReference type="InterPro" id="IPR029058">
    <property type="entry name" value="AB_hydrolase_fold"/>
</dbReference>
<comment type="catalytic activity">
    <reaction evidence="1 8 10">
        <text>Release of N-terminal proline from a peptide.</text>
        <dbReference type="EC" id="3.4.11.5"/>
    </reaction>
</comment>
<dbReference type="Gene3D" id="3.40.50.1820">
    <property type="entry name" value="alpha/beta hydrolase"/>
    <property type="match status" value="1"/>
</dbReference>
<evidence type="ECO:0000256" key="4">
    <source>
        <dbReference type="ARBA" id="ARBA00022438"/>
    </source>
</evidence>
<evidence type="ECO:0000256" key="9">
    <source>
        <dbReference type="PIRSR" id="PIRSR006431-1"/>
    </source>
</evidence>
<dbReference type="PIRSF" id="PIRSF006431">
    <property type="entry name" value="Pept_S33"/>
    <property type="match status" value="1"/>
</dbReference>
<gene>
    <name evidence="12" type="ORF">SAMN05444583_110114</name>
</gene>
<keyword evidence="6 8" id="KW-0645">Protease</keyword>
<evidence type="ECO:0000256" key="10">
    <source>
        <dbReference type="RuleBase" id="RU003421"/>
    </source>
</evidence>
<keyword evidence="7 8" id="KW-0378">Hydrolase</keyword>
<dbReference type="SUPFAM" id="SSF53474">
    <property type="entry name" value="alpha/beta-Hydrolases"/>
    <property type="match status" value="1"/>
</dbReference>
<dbReference type="PANTHER" id="PTHR43722:SF1">
    <property type="entry name" value="PROLINE IMINOPEPTIDASE"/>
    <property type="match status" value="1"/>
</dbReference>
<evidence type="ECO:0000256" key="2">
    <source>
        <dbReference type="ARBA" id="ARBA00004496"/>
    </source>
</evidence>
<dbReference type="GO" id="GO:0006508">
    <property type="term" value="P:proteolysis"/>
    <property type="evidence" value="ECO:0007669"/>
    <property type="project" value="UniProtKB-KW"/>
</dbReference>
<dbReference type="RefSeq" id="WP_072753232.1">
    <property type="nucleotide sequence ID" value="NZ_FOAW01000010.1"/>
</dbReference>
<dbReference type="AlphaFoldDB" id="A0A1H7R207"/>
<evidence type="ECO:0000256" key="5">
    <source>
        <dbReference type="ARBA" id="ARBA00022490"/>
    </source>
</evidence>
<dbReference type="PANTHER" id="PTHR43722">
    <property type="entry name" value="PROLINE IMINOPEPTIDASE"/>
    <property type="match status" value="1"/>
</dbReference>
<keyword evidence="5 8" id="KW-0963">Cytoplasm</keyword>
<evidence type="ECO:0000256" key="1">
    <source>
        <dbReference type="ARBA" id="ARBA00001585"/>
    </source>
</evidence>
<feature type="active site" description="Proton donor" evidence="9">
    <location>
        <position position="298"/>
    </location>
</feature>
<protein>
    <recommendedName>
        <fullName evidence="8 10">Proline iminopeptidase</fullName>
        <shortName evidence="8">PIP</shortName>
        <ecNumber evidence="8 10">3.4.11.5</ecNumber>
    </recommendedName>
    <alternativeName>
        <fullName evidence="8">Prolyl aminopeptidase</fullName>
    </alternativeName>
</protein>
<dbReference type="OrthoDB" id="9796770at2"/>
<evidence type="ECO:0000256" key="8">
    <source>
        <dbReference type="PIRNR" id="PIRNR006431"/>
    </source>
</evidence>
<accession>A0A1H7R207</accession>
<dbReference type="GO" id="GO:0004177">
    <property type="term" value="F:aminopeptidase activity"/>
    <property type="evidence" value="ECO:0007669"/>
    <property type="project" value="UniProtKB-UniRule"/>
</dbReference>
<feature type="domain" description="AB hydrolase-1" evidence="11">
    <location>
        <begin position="36"/>
        <end position="298"/>
    </location>
</feature>
<evidence type="ECO:0000256" key="3">
    <source>
        <dbReference type="ARBA" id="ARBA00010088"/>
    </source>
</evidence>
<dbReference type="Pfam" id="PF00561">
    <property type="entry name" value="Abhydrolase_1"/>
    <property type="match status" value="1"/>
</dbReference>
<feature type="active site" description="Nucleophile" evidence="9">
    <location>
        <position position="115"/>
    </location>
</feature>
<keyword evidence="4 8" id="KW-0031">Aminopeptidase</keyword>
<feature type="active site" evidence="9">
    <location>
        <position position="270"/>
    </location>
</feature>
<sequence>MSTRYPPIEPYESGLLEVSDGHLLYWESVGDPGGVPVLFLHGGPGSGRTAGARRYFDPQRCRAVLFDQRGCGRSRPLADGPDADLASNTTAHLVGDIERLREHLGIDRWIVSGMSWGVSLALAYAQQHRGRVLAMVLGAVTAGTRVEIDWITRAMGRVFPQAWERFVGGVPEAERGGDLAAAYARLLADPDAAVREEAARRWCEWEDAHVSLVPDWSPSRRYSDPLFRSVFARLVTHYWSHDCFLEEGQIMASMDRIAAIPAVLVHGRYDVSGPLDTPWRIAGAWPASRLVVVDDAGHGGGGFVAEFTAGVDAMLAGVPHS</sequence>
<dbReference type="InterPro" id="IPR000073">
    <property type="entry name" value="AB_hydrolase_1"/>
</dbReference>
<dbReference type="Proteomes" id="UP000198677">
    <property type="component" value="Unassembled WGS sequence"/>
</dbReference>